<reference evidence="1" key="1">
    <citation type="submission" date="2018-05" db="EMBL/GenBank/DDBJ databases">
        <authorList>
            <person name="Lanie J.A."/>
            <person name="Ng W.-L."/>
            <person name="Kazmierczak K.M."/>
            <person name="Andrzejewski T.M."/>
            <person name="Davidsen T.M."/>
            <person name="Wayne K.J."/>
            <person name="Tettelin H."/>
            <person name="Glass J.I."/>
            <person name="Rusch D."/>
            <person name="Podicherti R."/>
            <person name="Tsui H.-C.T."/>
            <person name="Winkler M.E."/>
        </authorList>
    </citation>
    <scope>NUCLEOTIDE SEQUENCE</scope>
</reference>
<feature type="non-terminal residue" evidence="1">
    <location>
        <position position="1"/>
    </location>
</feature>
<protein>
    <submittedName>
        <fullName evidence="1">Uncharacterized protein</fullName>
    </submittedName>
</protein>
<gene>
    <name evidence="1" type="ORF">METZ01_LOCUS128440</name>
</gene>
<name>A0A381YEP4_9ZZZZ</name>
<organism evidence="1">
    <name type="scientific">marine metagenome</name>
    <dbReference type="NCBI Taxonomy" id="408172"/>
    <lineage>
        <taxon>unclassified sequences</taxon>
        <taxon>metagenomes</taxon>
        <taxon>ecological metagenomes</taxon>
    </lineage>
</organism>
<sequence length="25" mass="3153">VDEPLVYQLSYQWHRWVAMFGKDKR</sequence>
<accession>A0A381YEP4</accession>
<evidence type="ECO:0000313" key="1">
    <source>
        <dbReference type="EMBL" id="SVA75586.1"/>
    </source>
</evidence>
<dbReference type="AlphaFoldDB" id="A0A381YEP4"/>
<dbReference type="EMBL" id="UINC01018078">
    <property type="protein sequence ID" value="SVA75586.1"/>
    <property type="molecule type" value="Genomic_DNA"/>
</dbReference>
<proteinExistence type="predicted"/>